<gene>
    <name evidence="2" type="ORF">APZ42_012993</name>
</gene>
<accession>A0A162RA24</accession>
<dbReference type="Proteomes" id="UP000076858">
    <property type="component" value="Unassembled WGS sequence"/>
</dbReference>
<reference evidence="2 3" key="1">
    <citation type="submission" date="2016-03" db="EMBL/GenBank/DDBJ databases">
        <title>EvidentialGene: Evidence-directed Construction of Genes on Genomes.</title>
        <authorList>
            <person name="Gilbert D.G."/>
            <person name="Choi J.-H."/>
            <person name="Mockaitis K."/>
            <person name="Colbourne J."/>
            <person name="Pfrender M."/>
        </authorList>
    </citation>
    <scope>NUCLEOTIDE SEQUENCE [LARGE SCALE GENOMIC DNA]</scope>
    <source>
        <strain evidence="2 3">Xinb3</strain>
        <tissue evidence="2">Complete organism</tissue>
    </source>
</reference>
<evidence type="ECO:0000256" key="1">
    <source>
        <dbReference type="SAM" id="MobiDB-lite"/>
    </source>
</evidence>
<dbReference type="PANTHER" id="PTHR31025:SF9">
    <property type="entry name" value="SI:DKEY-286J15.1"/>
    <property type="match status" value="1"/>
</dbReference>
<evidence type="ECO:0000313" key="2">
    <source>
        <dbReference type="EMBL" id="KZS20342.1"/>
    </source>
</evidence>
<proteinExistence type="predicted"/>
<protein>
    <submittedName>
        <fullName evidence="2">Uncharacterized protein</fullName>
    </submittedName>
</protein>
<evidence type="ECO:0000313" key="3">
    <source>
        <dbReference type="Proteomes" id="UP000076858"/>
    </source>
</evidence>
<sequence>MNFKMSLQHWIESRAKNWSTDDAFENMIVGDQSEHIAPQESKISLSIGKILLKLSAHFNESETAINFLTKQLLHTVTDCESSQIDIIESLKHENSAQKNIFPFSIVKTKHLKEFGFDFALNPFMNEIKMLESDEGMLLNIPNRPGFRIHSTIITFCADTKGAHKLGGFMSPSANKLCHLCEIRRPDLRNHSTTDSVVMRTRDSIDEAVESVNAPGGIQTLRENHILDGMHDIPERVGPIFLKLCLYHWSTNKIDRCDNRKKPSPKFTEANLREKGNYSTKQRAGQSLCYMRNFALLYVDKIPENDPHFRLILLFLEICDIIFAPAITLGHCNILKDMIFVLFEQFNELFLDVQPINKMHHLIHYPDIMKLHGPSITYWCMSSWSATEVEIFLTSKGFSESNEIDGESQILLNDSDEASFKFKIGPASKHKVVIETLRQQQKGLTSCAAGQSKVADAIIVNQGSGTSPYHTPNLDDNKESINIISLLKKTERGRKVVNSYIERNEDYITNEERIDIVKSVCQHIVQNDPLKYYRSTETKQLYAASIVKSFPCLATKNQDEEMEENRRKRKQNNKEASTTDESISIPKKQKYKKGAFPVSLELLPATEDNDIMIKSMIDWTKNHSYFVQHSRKIYEYIETTFICRQKQSITTFKSASYIMKEYPRFVDVDDGALIIKDFRAKSPHITEATFKTRFLERFSSSLLILARRNGEEIPNCSDDCLKSFILTLRLMPSVYEFFGTVCIQYLSQQRGFHGGEKVLLSQLMLIHRGLNRGSFMTEPSKSLVESAEAKLAEHVANEAQQFEFEDEVAATSSLLDELDSEELEDPSVIDEAASLATSAYDLLQQNYEDSFARISLPDHLSCASHTLDLIAKTDTDLSKFDVKEFPKKRMLRQAWGKLTAFWNKIGQSISASEKSLEVFGVSLPTPCATRWNT</sequence>
<dbReference type="PANTHER" id="PTHR31025">
    <property type="entry name" value="SI:CH211-196P9.1-RELATED"/>
    <property type="match status" value="1"/>
</dbReference>
<organism evidence="2 3">
    <name type="scientific">Daphnia magna</name>
    <dbReference type="NCBI Taxonomy" id="35525"/>
    <lineage>
        <taxon>Eukaryota</taxon>
        <taxon>Metazoa</taxon>
        <taxon>Ecdysozoa</taxon>
        <taxon>Arthropoda</taxon>
        <taxon>Crustacea</taxon>
        <taxon>Branchiopoda</taxon>
        <taxon>Diplostraca</taxon>
        <taxon>Cladocera</taxon>
        <taxon>Anomopoda</taxon>
        <taxon>Daphniidae</taxon>
        <taxon>Daphnia</taxon>
    </lineage>
</organism>
<feature type="region of interest" description="Disordered" evidence="1">
    <location>
        <begin position="556"/>
        <end position="587"/>
    </location>
</feature>
<keyword evidence="3" id="KW-1185">Reference proteome</keyword>
<dbReference type="EMBL" id="LRGB01000212">
    <property type="protein sequence ID" value="KZS20342.1"/>
    <property type="molecule type" value="Genomic_DNA"/>
</dbReference>
<comment type="caution">
    <text evidence="2">The sequence shown here is derived from an EMBL/GenBank/DDBJ whole genome shotgun (WGS) entry which is preliminary data.</text>
</comment>
<dbReference type="STRING" id="35525.A0A162RA24"/>
<dbReference type="OrthoDB" id="10053555at2759"/>
<dbReference type="AlphaFoldDB" id="A0A162RA24"/>
<name>A0A162RA24_9CRUS</name>